<dbReference type="EMBL" id="RAVZ01000581">
    <property type="protein sequence ID" value="RKG69094.1"/>
    <property type="molecule type" value="Genomic_DNA"/>
</dbReference>
<accession>A0A3A8HNM1</accession>
<feature type="region of interest" description="Disordered" evidence="1">
    <location>
        <begin position="1"/>
        <end position="176"/>
    </location>
</feature>
<feature type="compositionally biased region" description="Polar residues" evidence="1">
    <location>
        <begin position="27"/>
        <end position="50"/>
    </location>
</feature>
<name>A0A3A8HNM1_9BACT</name>
<evidence type="ECO:0000256" key="1">
    <source>
        <dbReference type="SAM" id="MobiDB-lite"/>
    </source>
</evidence>
<evidence type="ECO:0008006" key="4">
    <source>
        <dbReference type="Google" id="ProtNLM"/>
    </source>
</evidence>
<evidence type="ECO:0000313" key="3">
    <source>
        <dbReference type="Proteomes" id="UP000268094"/>
    </source>
</evidence>
<keyword evidence="3" id="KW-1185">Reference proteome</keyword>
<feature type="compositionally biased region" description="Low complexity" evidence="1">
    <location>
        <begin position="93"/>
        <end position="111"/>
    </location>
</feature>
<reference evidence="3" key="1">
    <citation type="submission" date="2018-09" db="EMBL/GenBank/DDBJ databases">
        <authorList>
            <person name="Livingstone P.G."/>
            <person name="Whitworth D.E."/>
        </authorList>
    </citation>
    <scope>NUCLEOTIDE SEQUENCE [LARGE SCALE GENOMIC DNA]</scope>
    <source>
        <strain evidence="3">CA054A</strain>
    </source>
</reference>
<comment type="caution">
    <text evidence="2">The sequence shown here is derived from an EMBL/GenBank/DDBJ whole genome shotgun (WGS) entry which is preliminary data.</text>
</comment>
<protein>
    <recommendedName>
        <fullName evidence="4">DUF5666 domain-containing protein</fullName>
    </recommendedName>
</protein>
<proteinExistence type="predicted"/>
<gene>
    <name evidence="2" type="ORF">D7V88_40325</name>
</gene>
<dbReference type="AlphaFoldDB" id="A0A3A8HNM1"/>
<dbReference type="Proteomes" id="UP000268094">
    <property type="component" value="Unassembled WGS sequence"/>
</dbReference>
<organism evidence="2 3">
    <name type="scientific">Corallococcus terminator</name>
    <dbReference type="NCBI Taxonomy" id="2316733"/>
    <lineage>
        <taxon>Bacteria</taxon>
        <taxon>Pseudomonadati</taxon>
        <taxon>Myxococcota</taxon>
        <taxon>Myxococcia</taxon>
        <taxon>Myxococcales</taxon>
        <taxon>Cystobacterineae</taxon>
        <taxon>Myxococcaceae</taxon>
        <taxon>Corallococcus</taxon>
    </lineage>
</organism>
<sequence length="267" mass="26279">MPPEASEGQETQQPEVLLAESEGGYTLSFQDPEQPNTSAPPSTRAPTVNPGTGGSGAQQAPTPEAPQGGSPTGSNPNTGATGNPYGGAGNTGTGANPNVGAQGAPAQGAPGTVPDPNADDGSPSADPNPESRGQDSNVNPGGTGNPGTDANAGTGGTGNGGTRAPAATPAPSPSAQQGIAVVDAIYTGVVKSVSSKEVVIVDDGTRLPLEIGTGTRILREGQAIGVNQLKEGEKVRAVVNIVGKSHTREIAVLSKAEARRAAGMRSR</sequence>
<evidence type="ECO:0000313" key="2">
    <source>
        <dbReference type="EMBL" id="RKG69094.1"/>
    </source>
</evidence>